<organism evidence="2 3">
    <name type="scientific">Buddleja alternifolia</name>
    <dbReference type="NCBI Taxonomy" id="168488"/>
    <lineage>
        <taxon>Eukaryota</taxon>
        <taxon>Viridiplantae</taxon>
        <taxon>Streptophyta</taxon>
        <taxon>Embryophyta</taxon>
        <taxon>Tracheophyta</taxon>
        <taxon>Spermatophyta</taxon>
        <taxon>Magnoliopsida</taxon>
        <taxon>eudicotyledons</taxon>
        <taxon>Gunneridae</taxon>
        <taxon>Pentapetalae</taxon>
        <taxon>asterids</taxon>
        <taxon>lamiids</taxon>
        <taxon>Lamiales</taxon>
        <taxon>Scrophulariaceae</taxon>
        <taxon>Buddlejeae</taxon>
        <taxon>Buddleja</taxon>
    </lineage>
</organism>
<dbReference type="EMBL" id="WHWC01000005">
    <property type="protein sequence ID" value="KAG8383004.1"/>
    <property type="molecule type" value="Genomic_DNA"/>
</dbReference>
<accession>A0AAV6XKJ2</accession>
<feature type="compositionally biased region" description="Basic and acidic residues" evidence="1">
    <location>
        <begin position="270"/>
        <end position="280"/>
    </location>
</feature>
<name>A0AAV6XKJ2_9LAMI</name>
<feature type="region of interest" description="Disordered" evidence="1">
    <location>
        <begin position="451"/>
        <end position="489"/>
    </location>
</feature>
<dbReference type="PANTHER" id="PTHR33914">
    <property type="entry name" value="18S PRE-RIBOSOMAL ASSEMBLY PROTEIN GAR2-LIKE PROTEIN"/>
    <property type="match status" value="1"/>
</dbReference>
<dbReference type="GO" id="GO:0009786">
    <property type="term" value="P:regulation of asymmetric cell division"/>
    <property type="evidence" value="ECO:0007669"/>
    <property type="project" value="InterPro"/>
</dbReference>
<evidence type="ECO:0000256" key="1">
    <source>
        <dbReference type="SAM" id="MobiDB-lite"/>
    </source>
</evidence>
<feature type="compositionally biased region" description="Acidic residues" evidence="1">
    <location>
        <begin position="466"/>
        <end position="476"/>
    </location>
</feature>
<protein>
    <submittedName>
        <fullName evidence="2">Uncharacterized protein</fullName>
    </submittedName>
</protein>
<dbReference type="AlphaFoldDB" id="A0AAV6XKJ2"/>
<gene>
    <name evidence="2" type="ORF">BUALT_Bualt05G0138700</name>
</gene>
<evidence type="ECO:0000313" key="2">
    <source>
        <dbReference type="EMBL" id="KAG8383004.1"/>
    </source>
</evidence>
<feature type="region of interest" description="Disordered" evidence="1">
    <location>
        <begin position="231"/>
        <end position="296"/>
    </location>
</feature>
<reference evidence="2" key="1">
    <citation type="submission" date="2019-10" db="EMBL/GenBank/DDBJ databases">
        <authorList>
            <person name="Zhang R."/>
            <person name="Pan Y."/>
            <person name="Wang J."/>
            <person name="Ma R."/>
            <person name="Yu S."/>
        </authorList>
    </citation>
    <scope>NUCLEOTIDE SEQUENCE</scope>
    <source>
        <strain evidence="2">LA-IB0</strain>
        <tissue evidence="2">Leaf</tissue>
    </source>
</reference>
<evidence type="ECO:0000313" key="3">
    <source>
        <dbReference type="Proteomes" id="UP000826271"/>
    </source>
</evidence>
<sequence>MFASQLLRILQTIPSDVKYDTCVSAAVEDMTMTEYDSKSFRRETDSLSIGSKEIYQLNGPIRDTNALVFEAKGRDERWNPFLDDFSMDNENGTIDSPGKEDQNGISYHPSNLEKETYLLSSDTNAKATLEEFTHCDASDLFETNTNLFTDKTVLECEQPELIIRYKEINYHIVKDICVDEGRPLKDNFFNESSKDDQSGHSFAKPNDNRYCEGTVVADMELFISDGSAASSLDKTEGASANDCGSKEEIDGKLLAQESPKLTSESSFEEDTPKHSGETDSRATSMTGTDASEEDSFIDKTLPFQEFGTRSFLRSFLHSLDDEGTKAEQPPGQISSEENVSGNPDALSAEAGPKEDVQPSSLDYNSQVERGAITFNFNSPSPAVAEVTNGITENVKEQPLDSGNLLEHKDEDAGHVQCNSSKDQSVHEQSINIQDNGLSNDFSAPSQAECVSSKNVNDENVHHESPTDEDENCDDLSSEGQVRNSVSSDGLTGEPCVCEHEHWNTGDDPVVSQVKCEGELSFSAASLITYSGPIAYSGSLSVRSDSSATSARSFAFPILQSEWNSSPVRMAKADGTHCRKHKGWRSGLLCCRF</sequence>
<dbReference type="PANTHER" id="PTHR33914:SF2">
    <property type="entry name" value="OS02G0582100 PROTEIN"/>
    <property type="match status" value="1"/>
</dbReference>
<comment type="caution">
    <text evidence="2">The sequence shown here is derived from an EMBL/GenBank/DDBJ whole genome shotgun (WGS) entry which is preliminary data.</text>
</comment>
<proteinExistence type="predicted"/>
<feature type="compositionally biased region" description="Basic and acidic residues" evidence="1">
    <location>
        <begin position="455"/>
        <end position="465"/>
    </location>
</feature>
<feature type="region of interest" description="Disordered" evidence="1">
    <location>
        <begin position="321"/>
        <end position="360"/>
    </location>
</feature>
<dbReference type="Proteomes" id="UP000826271">
    <property type="component" value="Unassembled WGS sequence"/>
</dbReference>
<keyword evidence="3" id="KW-1185">Reference proteome</keyword>
<dbReference type="InterPro" id="IPR040378">
    <property type="entry name" value="BASL"/>
</dbReference>
<feature type="compositionally biased region" description="Polar residues" evidence="1">
    <location>
        <begin position="331"/>
        <end position="341"/>
    </location>
</feature>
<feature type="compositionally biased region" description="Polar residues" evidence="1">
    <location>
        <begin position="477"/>
        <end position="489"/>
    </location>
</feature>